<dbReference type="AlphaFoldDB" id="A0A011MBS5"/>
<keyword evidence="9" id="KW-1185">Reference proteome</keyword>
<evidence type="ECO:0000313" key="8">
    <source>
        <dbReference type="EMBL" id="EXI67183.1"/>
    </source>
</evidence>
<gene>
    <name evidence="8" type="ORF">AW08_02285</name>
</gene>
<feature type="region of interest" description="Disordered" evidence="6">
    <location>
        <begin position="322"/>
        <end position="352"/>
    </location>
</feature>
<keyword evidence="3 7" id="KW-0812">Transmembrane</keyword>
<evidence type="ECO:0000256" key="4">
    <source>
        <dbReference type="ARBA" id="ARBA00022989"/>
    </source>
</evidence>
<comment type="caution">
    <text evidence="8">The sequence shown here is derived from an EMBL/GenBank/DDBJ whole genome shotgun (WGS) entry which is preliminary data.</text>
</comment>
<feature type="compositionally biased region" description="Basic and acidic residues" evidence="6">
    <location>
        <begin position="341"/>
        <end position="352"/>
    </location>
</feature>
<dbReference type="PROSITE" id="PS51318">
    <property type="entry name" value="TAT"/>
    <property type="match status" value="1"/>
</dbReference>
<evidence type="ECO:0000256" key="1">
    <source>
        <dbReference type="ARBA" id="ARBA00004651"/>
    </source>
</evidence>
<keyword evidence="2" id="KW-1003">Cell membrane</keyword>
<dbReference type="Proteomes" id="UP000020218">
    <property type="component" value="Unassembled WGS sequence"/>
</dbReference>
<organism evidence="8 9">
    <name type="scientific">Candidatus Accumulibacter adjunctus</name>
    <dbReference type="NCBI Taxonomy" id="1454001"/>
    <lineage>
        <taxon>Bacteria</taxon>
        <taxon>Pseudomonadati</taxon>
        <taxon>Pseudomonadota</taxon>
        <taxon>Betaproteobacteria</taxon>
        <taxon>Candidatus Accumulibacter</taxon>
    </lineage>
</organism>
<proteinExistence type="predicted"/>
<name>A0A011MBS5_9PROT</name>
<dbReference type="InterPro" id="IPR022791">
    <property type="entry name" value="L-PG_synthase/AglD"/>
</dbReference>
<evidence type="ECO:0000313" key="9">
    <source>
        <dbReference type="Proteomes" id="UP000020218"/>
    </source>
</evidence>
<dbReference type="GO" id="GO:0005886">
    <property type="term" value="C:plasma membrane"/>
    <property type="evidence" value="ECO:0007669"/>
    <property type="project" value="UniProtKB-SubCell"/>
</dbReference>
<dbReference type="PANTHER" id="PTHR40277:SF1">
    <property type="entry name" value="BLL5419 PROTEIN"/>
    <property type="match status" value="1"/>
</dbReference>
<feature type="transmembrane region" description="Helical" evidence="7">
    <location>
        <begin position="151"/>
        <end position="169"/>
    </location>
</feature>
<feature type="transmembrane region" description="Helical" evidence="7">
    <location>
        <begin position="43"/>
        <end position="60"/>
    </location>
</feature>
<protein>
    <recommendedName>
        <fullName evidence="10">Flippase-like domain-containing protein</fullName>
    </recommendedName>
</protein>
<dbReference type="PANTHER" id="PTHR40277">
    <property type="entry name" value="BLL5419 PROTEIN"/>
    <property type="match status" value="1"/>
</dbReference>
<feature type="transmembrane region" description="Helical" evidence="7">
    <location>
        <begin position="213"/>
        <end position="235"/>
    </location>
</feature>
<evidence type="ECO:0000256" key="6">
    <source>
        <dbReference type="SAM" id="MobiDB-lite"/>
    </source>
</evidence>
<dbReference type="STRING" id="1454001.AW08_02285"/>
<reference evidence="8" key="1">
    <citation type="submission" date="2014-02" db="EMBL/GenBank/DDBJ databases">
        <title>Expanding our view of genomic diversity in Candidatus Accumulibacter clades.</title>
        <authorList>
            <person name="Skennerton C.T."/>
            <person name="Barr J.J."/>
            <person name="Slater F.R."/>
            <person name="Bond P.L."/>
            <person name="Tyson G.W."/>
        </authorList>
    </citation>
    <scope>NUCLEOTIDE SEQUENCE [LARGE SCALE GENOMIC DNA]</scope>
</reference>
<keyword evidence="5 7" id="KW-0472">Membrane</keyword>
<dbReference type="InterPro" id="IPR006311">
    <property type="entry name" value="TAT_signal"/>
</dbReference>
<dbReference type="Pfam" id="PF03706">
    <property type="entry name" value="LPG_synthase_TM"/>
    <property type="match status" value="1"/>
</dbReference>
<keyword evidence="4 7" id="KW-1133">Transmembrane helix</keyword>
<evidence type="ECO:0000256" key="2">
    <source>
        <dbReference type="ARBA" id="ARBA00022475"/>
    </source>
</evidence>
<evidence type="ECO:0000256" key="3">
    <source>
        <dbReference type="ARBA" id="ARBA00022692"/>
    </source>
</evidence>
<feature type="transmembrane region" description="Helical" evidence="7">
    <location>
        <begin position="242"/>
        <end position="262"/>
    </location>
</feature>
<feature type="transmembrane region" description="Helical" evidence="7">
    <location>
        <begin position="81"/>
        <end position="105"/>
    </location>
</feature>
<evidence type="ECO:0000256" key="7">
    <source>
        <dbReference type="SAM" id="Phobius"/>
    </source>
</evidence>
<feature type="transmembrane region" description="Helical" evidence="7">
    <location>
        <begin position="125"/>
        <end position="144"/>
    </location>
</feature>
<dbReference type="EMBL" id="JFAX01000012">
    <property type="protein sequence ID" value="EXI67183.1"/>
    <property type="molecule type" value="Genomic_DNA"/>
</dbReference>
<dbReference type="PATRIC" id="fig|1454001.3.peg.2288"/>
<accession>A0A011MBS5</accession>
<feature type="transmembrane region" description="Helical" evidence="7">
    <location>
        <begin position="274"/>
        <end position="297"/>
    </location>
</feature>
<comment type="subcellular location">
    <subcellularLocation>
        <location evidence="1">Cell membrane</location>
        <topology evidence="1">Multi-pass membrane protein</topology>
    </subcellularLocation>
</comment>
<sequence length="352" mass="35717">MSRRRRLLLWLQFGVAAIALAAVAALLDWPAAAAVWAAADLAWLAAAVLLSLAGFVPAALRWTRLLATVHLHYPFLAAYRAYLVGVFCGLAMPGVIAGDAARIWLCTREAGAPLALATSTVVAERVLGVAALLSILALGIGSVGGGAAAGIPGWLPAVGVLFVAALLALPRCLHWLDRRWAAPAAATRSLPAALLGRLRPAIGALRGIGVTDLLLALLLSIAFQLIDIVVVHTIGRALAIDLGLPILLLTMPLVYLATVLPLSPGGLGIREGTMAFVLAQSGIGSSAAALLALTVFLNRVLVGAAGGLAWLASGGGLPHNGGAPSGAGSEAVASAHNPPATRDHQPLGRPGD</sequence>
<evidence type="ECO:0000256" key="5">
    <source>
        <dbReference type="ARBA" id="ARBA00023136"/>
    </source>
</evidence>
<evidence type="ECO:0008006" key="10">
    <source>
        <dbReference type="Google" id="ProtNLM"/>
    </source>
</evidence>